<name>A0A1C2J9B1_ACITH</name>
<dbReference type="InterPro" id="IPR041459">
    <property type="entry name" value="MPTase-PolyVal"/>
</dbReference>
<evidence type="ECO:0000313" key="4">
    <source>
        <dbReference type="EMBL" id="OCX73523.1"/>
    </source>
</evidence>
<dbReference type="InterPro" id="IPR013610">
    <property type="entry name" value="ArdC_N"/>
</dbReference>
<keyword evidence="7" id="KW-1185">Reference proteome</keyword>
<evidence type="ECO:0008006" key="8">
    <source>
        <dbReference type="Google" id="ProtNLM"/>
    </source>
</evidence>
<feature type="domain" description="Polyvalent protein metallopeptidase" evidence="3">
    <location>
        <begin position="183"/>
        <end position="296"/>
    </location>
</feature>
<evidence type="ECO:0000259" key="2">
    <source>
        <dbReference type="Pfam" id="PF08401"/>
    </source>
</evidence>
<dbReference type="OrthoDB" id="784829at2"/>
<dbReference type="GO" id="GO:0003697">
    <property type="term" value="F:single-stranded DNA binding"/>
    <property type="evidence" value="ECO:0007669"/>
    <property type="project" value="InterPro"/>
</dbReference>
<evidence type="ECO:0000259" key="3">
    <source>
        <dbReference type="Pfam" id="PF18818"/>
    </source>
</evidence>
<evidence type="ECO:0000313" key="5">
    <source>
        <dbReference type="EMBL" id="OCX76554.1"/>
    </source>
</evidence>
<feature type="domain" description="N-terminal" evidence="2">
    <location>
        <begin position="8"/>
        <end position="114"/>
    </location>
</feature>
<dbReference type="Pfam" id="PF18818">
    <property type="entry name" value="MPTase-PolyVal"/>
    <property type="match status" value="1"/>
</dbReference>
<dbReference type="EMBL" id="LWSA01000102">
    <property type="protein sequence ID" value="OCX73523.1"/>
    <property type="molecule type" value="Genomic_DNA"/>
</dbReference>
<dbReference type="STRING" id="930.GCA_002079865_02136"/>
<dbReference type="Proteomes" id="UP000094893">
    <property type="component" value="Unassembled WGS sequence"/>
</dbReference>
<evidence type="ECO:0000313" key="6">
    <source>
        <dbReference type="Proteomes" id="UP000094893"/>
    </source>
</evidence>
<reference evidence="5 6" key="1">
    <citation type="journal article" date="2016" name="Int. J. Mol. Sci.">
        <title>Comparative genomics of the extreme acidophile Acidithiobacillus thiooxidans reveals intraspecific divergence and niche adaptation.</title>
        <authorList>
            <person name="Zhang X."/>
            <person name="Feng X."/>
            <person name="Tao J."/>
            <person name="Ma L."/>
            <person name="Xiao Y."/>
            <person name="Liang Y."/>
            <person name="Liu X."/>
            <person name="Yin H."/>
        </authorList>
    </citation>
    <scope>NUCLEOTIDE SEQUENCE [LARGE SCALE GENOMIC DNA]</scope>
    <source>
        <strain evidence="4 6">A02</strain>
        <strain evidence="5">DXS-W</strain>
    </source>
</reference>
<organism evidence="5 7">
    <name type="scientific">Acidithiobacillus thiooxidans</name>
    <name type="common">Thiobacillus thiooxidans</name>
    <dbReference type="NCBI Taxonomy" id="930"/>
    <lineage>
        <taxon>Bacteria</taxon>
        <taxon>Pseudomonadati</taxon>
        <taxon>Pseudomonadota</taxon>
        <taxon>Acidithiobacillia</taxon>
        <taxon>Acidithiobacillales</taxon>
        <taxon>Acidithiobacillaceae</taxon>
        <taxon>Acidithiobacillus</taxon>
    </lineage>
</organism>
<protein>
    <recommendedName>
        <fullName evidence="8">DNA primase</fullName>
    </recommendedName>
</protein>
<dbReference type="AlphaFoldDB" id="A0A1C2J9B1"/>
<accession>A0A1C2J9B1</accession>
<gene>
    <name evidence="5" type="ORF">A6M23_00035</name>
    <name evidence="4" type="ORF">A6P07_08235</name>
</gene>
<dbReference type="Pfam" id="PF08401">
    <property type="entry name" value="ArdcN"/>
    <property type="match status" value="1"/>
</dbReference>
<evidence type="ECO:0000313" key="7">
    <source>
        <dbReference type="Proteomes" id="UP000095008"/>
    </source>
</evidence>
<feature type="compositionally biased region" description="Polar residues" evidence="1">
    <location>
        <begin position="474"/>
        <end position="485"/>
    </location>
</feature>
<sequence length="485" mass="54194">MAAEKQTAAEIVADQIISMIHDPSGVPSWRKPWTPPPGPRAPINALTEKPYRGGNAIVMALGRFEGQPSLFATFNQWKAIGERESLNLFVKKGEKSTPILIPIFKKDEDRLDENNEPLAGGEPQKRLVGTKLAFGFHIFQTQEGEAFFERQYGNLPPPQWDTDTIWPTLKSRVEDIAKLTIVASNQACYDPNTHEIFMPKPGQFESAGQFYATVLHELTHATEKMDEAFQKSIRDNKLTGKDENAYCELRAELGSLLLAQTMGLPMETTSTASYIEGWGLRHFADNHKKMILQAANYAQNAVDIVCTPEFMLALQERRNETIQPAVNQDFALHLQDAAVDLSITPADLKAGKRYTFTADPGHGWLVVPTRDIALLGIAQDITPYSYLSPRGGKAYLEEDVDAPRFVAAYAKRYGLDENALWRKIAITHDIDRQATCRSYAPFDLAALNMEHPLGREQSFISRQTFSAPPDIPPSNLSFSTRMTKP</sequence>
<dbReference type="Proteomes" id="UP000095008">
    <property type="component" value="Unassembled WGS sequence"/>
</dbReference>
<feature type="region of interest" description="Disordered" evidence="1">
    <location>
        <begin position="464"/>
        <end position="485"/>
    </location>
</feature>
<dbReference type="EMBL" id="LWRY01000001">
    <property type="protein sequence ID" value="OCX76554.1"/>
    <property type="molecule type" value="Genomic_DNA"/>
</dbReference>
<evidence type="ECO:0000256" key="1">
    <source>
        <dbReference type="SAM" id="MobiDB-lite"/>
    </source>
</evidence>
<dbReference type="RefSeq" id="WP_024893697.1">
    <property type="nucleotide sequence ID" value="NZ_JAAOMO010000036.1"/>
</dbReference>
<proteinExistence type="predicted"/>
<comment type="caution">
    <text evidence="5">The sequence shown here is derived from an EMBL/GenBank/DDBJ whole genome shotgun (WGS) entry which is preliminary data.</text>
</comment>